<dbReference type="Pfam" id="PF14977">
    <property type="entry name" value="FAM194"/>
    <property type="match status" value="1"/>
</dbReference>
<feature type="compositionally biased region" description="Basic and acidic residues" evidence="1">
    <location>
        <begin position="150"/>
        <end position="163"/>
    </location>
</feature>
<feature type="domain" description="FAM194 C-terminal" evidence="2">
    <location>
        <begin position="513"/>
        <end position="710"/>
    </location>
</feature>
<organism evidence="3 4">
    <name type="scientific">Biomphalaria glabrata</name>
    <name type="common">Bloodfluke planorb</name>
    <name type="synonym">Freshwater snail</name>
    <dbReference type="NCBI Taxonomy" id="6526"/>
    <lineage>
        <taxon>Eukaryota</taxon>
        <taxon>Metazoa</taxon>
        <taxon>Spiralia</taxon>
        <taxon>Lophotrochozoa</taxon>
        <taxon>Mollusca</taxon>
        <taxon>Gastropoda</taxon>
        <taxon>Heterobranchia</taxon>
        <taxon>Euthyneura</taxon>
        <taxon>Panpulmonata</taxon>
        <taxon>Hygrophila</taxon>
        <taxon>Lymnaeoidea</taxon>
        <taxon>Planorbidae</taxon>
        <taxon>Biomphalaria</taxon>
    </lineage>
</organism>
<keyword evidence="3" id="KW-1185">Reference proteome</keyword>
<gene>
    <name evidence="4" type="primary">LOC106070952</name>
</gene>
<feature type="region of interest" description="Disordered" evidence="1">
    <location>
        <begin position="383"/>
        <end position="434"/>
    </location>
</feature>
<dbReference type="OMA" id="MFSGPCE"/>
<accession>A0A9W2Z0M9</accession>
<evidence type="ECO:0000313" key="4">
    <source>
        <dbReference type="RefSeq" id="XP_055868555.1"/>
    </source>
</evidence>
<dbReference type="GeneID" id="106070952"/>
<feature type="compositionally biased region" description="Polar residues" evidence="1">
    <location>
        <begin position="164"/>
        <end position="173"/>
    </location>
</feature>
<feature type="region of interest" description="Disordered" evidence="1">
    <location>
        <begin position="133"/>
        <end position="174"/>
    </location>
</feature>
<feature type="region of interest" description="Disordered" evidence="1">
    <location>
        <begin position="67"/>
        <end position="90"/>
    </location>
</feature>
<name>A0A9W2Z0M9_BIOGL</name>
<dbReference type="AlphaFoldDB" id="A0A9W2Z0M9"/>
<feature type="compositionally biased region" description="Basic and acidic residues" evidence="1">
    <location>
        <begin position="71"/>
        <end position="84"/>
    </location>
</feature>
<dbReference type="PANTHER" id="PTHR23093:SF18">
    <property type="entry name" value="GLUTAMATE RICH 6"/>
    <property type="match status" value="1"/>
</dbReference>
<feature type="region of interest" description="Disordered" evidence="1">
    <location>
        <begin position="180"/>
        <end position="199"/>
    </location>
</feature>
<protein>
    <submittedName>
        <fullName evidence="4">Glutamate-rich protein 6-like isoform X1</fullName>
    </submittedName>
</protein>
<dbReference type="PANTHER" id="PTHR23093">
    <property type="entry name" value="SIMILAR TO CHROMOSOME 3 OPEN READING FRAME 20"/>
    <property type="match status" value="1"/>
</dbReference>
<sequence>MAAWLCGMHGGLSSQFNGPGLYNADNGSEGLFVVCIFLRWVSNVCPVTYARAIQLTLLSVAALRGVSSKSGGKDEKSNDSDNKKSSKIRTKKLKRFSESKTAFDGRKVIFTTEFTQTDWSWKDNAELSGQATIIASRNGKSNSRQTSGKTHSEGESTHEDRTVTDLSPFSLQPNDEFGIPLTDVSTDSDSDCTDIETPKKMKPLKSYPPLVGPPLILKYIGESELPGTEENPSLSNHDGEADLPVNQVGDFDEYGNAVGMFSGVCEFCGTNIKPFPSLEQQLSEPPEVLYCCEDYRDFVEFAMTTANRLETDVAKRSQKISVNVHGHYGSQEDRLLAKEKAVQRMHERELQRRRQEASGLHTSYQNAYMYQEEDSDNLGYTQAAETKKPSKKETAGTKGGGGDKGNGVGEKPLKGGGGSFDVESTGGHSIHRHAPALHPTAGGPLGGFGALNNEVSRQMKTINYQLSSQRCLEEGWTLRVPSPLNLDDPDTEIFVPEPFHPMALVSGQVQGREIIQKFYPNGTPFLIIFPDGTGNVFYPSGRIAILITSVTLGQNTYVVLDDSTESQILAVFDATGCGTCYFMDGKIRLNYDQQGGIELDLTGSRRRSWIWKDHETHVHAPPFQPIVFGMNYFLSVRVMSQENIALSLTGKKRSCRFNVGTKLKMVMPENYLDKFNEYQLYIDEHKLQIQSLMIKVNNLLKFPKSPKLDSMLPPVSLTSKQFKVNQKRQQLNSLSPRNKEKRITKQHRLPPLDQTSVIVN</sequence>
<dbReference type="RefSeq" id="XP_055868555.1">
    <property type="nucleotide sequence ID" value="XM_056012580.1"/>
</dbReference>
<feature type="compositionally biased region" description="Basic and acidic residues" evidence="1">
    <location>
        <begin position="385"/>
        <end position="395"/>
    </location>
</feature>
<feature type="compositionally biased region" description="Polar residues" evidence="1">
    <location>
        <begin position="133"/>
        <end position="149"/>
    </location>
</feature>
<reference evidence="4" key="1">
    <citation type="submission" date="2025-08" db="UniProtKB">
        <authorList>
            <consortium name="RefSeq"/>
        </authorList>
    </citation>
    <scope>IDENTIFICATION</scope>
</reference>
<dbReference type="Proteomes" id="UP001165740">
    <property type="component" value="Chromosome 15"/>
</dbReference>
<feature type="compositionally biased region" description="Polar residues" evidence="1">
    <location>
        <begin position="726"/>
        <end position="736"/>
    </location>
</feature>
<feature type="compositionally biased region" description="Gly residues" evidence="1">
    <location>
        <begin position="397"/>
        <end position="419"/>
    </location>
</feature>
<dbReference type="OrthoDB" id="527209at2759"/>
<evidence type="ECO:0000256" key="1">
    <source>
        <dbReference type="SAM" id="MobiDB-lite"/>
    </source>
</evidence>
<dbReference type="InterPro" id="IPR029281">
    <property type="entry name" value="FAM194_C"/>
</dbReference>
<evidence type="ECO:0000259" key="2">
    <source>
        <dbReference type="Pfam" id="PF14977"/>
    </source>
</evidence>
<evidence type="ECO:0000313" key="3">
    <source>
        <dbReference type="Proteomes" id="UP001165740"/>
    </source>
</evidence>
<feature type="region of interest" description="Disordered" evidence="1">
    <location>
        <begin position="726"/>
        <end position="760"/>
    </location>
</feature>
<proteinExistence type="predicted"/>